<sequence length="1458" mass="162220">MLRFRYRPEDDANFKPPLQGPRKLVQIKIPARSPTGKQENKNNVNSSAQTSANPVDVNKTQKSATSSLPQQTESPGTVSNERKDQQSPLPPETPSKTIYHAQPFTKLTPKIFPDSINMAVDVCKNVSTSHMSSRDNNIHKSSLHPTTGSDQNIPTAKCLENPEKQPTNLRQDSNTHNYNDTFNNMSTLLQIAVAPTVPRRKSCFSISPTITPSTESSCIPACSPSPVTMETKLPSHHIQPQDISTGGQQKGCSSMSNVHHPRRRKRRPMNGVKTVDVIRGTLGYGFTISGQGPCTLSCIVSGSPAEAIGLKPGDFLLAVNGENVSKAPHDEVVRMIGTSVGTLTLQVAENVNNSDSSDEDIPQRQKFRHPHRSRPRQVGANRVLKDHNSQQVEQVTATAVKKKPQISESLQSAALLKQKPPTGAGRRNVWDQENTGFTMQEPNLAFRNVYLNSHTSHFNNVQKVDKTDWVQKTVTNPADGQTASNAELSNRLHATRSSRSGRQSAPCNIAMSVDPEESEEEWSIQCDPNADKHFVVGYVGTIEMPGDKNSQHARLQSFHNAVRRLRLEKKIHTLVALTISVNGVKLTNAVRKVLAVYPVHRIMFCGICPDDNLYFGIVTSNCSSDGNESIRLEYAPSFSCHVFKVNTDIQAHYMHAQKARVFQFECTRSRDLRRCFEFPQTALPVIEPISALYRDRQNSQDNFPITQVFNEPSVTPVQNVAVNSSVSSSSSSCSNSDSGLGFGRDDSRNEAVFVVDMNQLPNDQYRMTNGNMNRHSLPSQSLHQHLSPSVDTMPTPQSAFRSTSAANMHAQTKIISNNEDPKQGRLTLRAMPDPVLDLPSPFEQPICSNTKVSDQNSSTTGILSYKYRSKQGVEHRSRSRETVSKMNSTNQQRLSSVERKFEPRPLSAPYHQLSNGKLTVVNCSSNTDFLDDKLSPRATPCNSKFKIRSPSAPPPGCATVEDSEFEQNVRRPLEEIFAIFDCDRNSETSVESATVRRFSEGFAAKLNKADSKPPINSSGTHKWKKVGSFRRPKISKLSHSHESLVASGNDGLISEKLGTANSINSIVNHDDGSNGCGREVSRVAAWAVSFNRLLEDPAGVEVFTDFLQKEFSEENIHFWLAVDDFKRSLDVNKRNSFASEIFAKHLGPGASEPVNVDSLARQTAEQLLGKPTSTMFDAAQRQIFQLMKQDSYARFLKSELYKTHLMAEMESKLPTSRTAVFTAVAMLHSKTSKEVDKKKSSKGKEEEKRRWSLLPWKQKTSKPSEMQKFRKFSKDESKKKPSLATMDLSLMRKEVVQGRESAYGNEDLRFCRVLLPDNSTAVVCAKSGQSIHQVLSHLFDKRNLTLESTEVFLVGSDKPLDLAEDMSILGSKEVLVERRTFFRVELPNQKIIGVKAKPNKLIYDVFRPILQKYGYKIDNISLQMTSDQGSLDLQIPVSSINDQQVLVVPKEDLLGSMK</sequence>
<accession>A0A6P7T2X5</accession>
<evidence type="ECO:0000313" key="8">
    <source>
        <dbReference type="RefSeq" id="XP_029644745.1"/>
    </source>
</evidence>
<feature type="domain" description="PID" evidence="3">
    <location>
        <begin position="534"/>
        <end position="643"/>
    </location>
</feature>
<dbReference type="GO" id="GO:0008277">
    <property type="term" value="P:regulation of G protein-coupled receptor signaling pathway"/>
    <property type="evidence" value="ECO:0007669"/>
    <property type="project" value="TreeGrafter"/>
</dbReference>
<dbReference type="InterPro" id="IPR036305">
    <property type="entry name" value="RGS_sf"/>
</dbReference>
<reference evidence="8" key="1">
    <citation type="submission" date="2025-08" db="UniProtKB">
        <authorList>
            <consortium name="RefSeq"/>
        </authorList>
    </citation>
    <scope>IDENTIFICATION</scope>
</reference>
<dbReference type="Pfam" id="PF02196">
    <property type="entry name" value="RBD"/>
    <property type="match status" value="1"/>
</dbReference>
<dbReference type="SMART" id="SM00462">
    <property type="entry name" value="PTB"/>
    <property type="match status" value="1"/>
</dbReference>
<dbReference type="SMART" id="SM00228">
    <property type="entry name" value="PDZ"/>
    <property type="match status" value="1"/>
</dbReference>
<feature type="domain" description="RBD" evidence="6">
    <location>
        <begin position="1309"/>
        <end position="1379"/>
    </location>
</feature>
<evidence type="ECO:0000259" key="3">
    <source>
        <dbReference type="PROSITE" id="PS01179"/>
    </source>
</evidence>
<dbReference type="Proteomes" id="UP000515154">
    <property type="component" value="Linkage group LG14"/>
</dbReference>
<dbReference type="InterPro" id="IPR003116">
    <property type="entry name" value="RBD_dom"/>
</dbReference>
<dbReference type="PROSITE" id="PS50132">
    <property type="entry name" value="RGS"/>
    <property type="match status" value="1"/>
</dbReference>
<feature type="compositionally biased region" description="Polar residues" evidence="2">
    <location>
        <begin position="139"/>
        <end position="154"/>
    </location>
</feature>
<feature type="compositionally biased region" description="Polar residues" evidence="2">
    <location>
        <begin position="884"/>
        <end position="895"/>
    </location>
</feature>
<dbReference type="SUPFAM" id="SSF48097">
    <property type="entry name" value="Regulator of G-protein signaling, RGS"/>
    <property type="match status" value="1"/>
</dbReference>
<dbReference type="GO" id="GO:0005737">
    <property type="term" value="C:cytoplasm"/>
    <property type="evidence" value="ECO:0007669"/>
    <property type="project" value="TreeGrafter"/>
</dbReference>
<keyword evidence="1" id="KW-0343">GTPase activation</keyword>
<dbReference type="Gene3D" id="2.30.42.10">
    <property type="match status" value="1"/>
</dbReference>
<dbReference type="GO" id="GO:0005096">
    <property type="term" value="F:GTPase activator activity"/>
    <property type="evidence" value="ECO:0007669"/>
    <property type="project" value="UniProtKB-KW"/>
</dbReference>
<evidence type="ECO:0000313" key="7">
    <source>
        <dbReference type="Proteomes" id="UP000515154"/>
    </source>
</evidence>
<feature type="region of interest" description="Disordered" evidence="2">
    <location>
        <begin position="237"/>
        <end position="267"/>
    </location>
</feature>
<dbReference type="GO" id="GO:0005886">
    <property type="term" value="C:plasma membrane"/>
    <property type="evidence" value="ECO:0007669"/>
    <property type="project" value="TreeGrafter"/>
</dbReference>
<dbReference type="SUPFAM" id="SSF54236">
    <property type="entry name" value="Ubiquitin-like"/>
    <property type="match status" value="2"/>
</dbReference>
<evidence type="ECO:0000256" key="1">
    <source>
        <dbReference type="ARBA" id="ARBA00022468"/>
    </source>
</evidence>
<dbReference type="PROSITE" id="PS50898">
    <property type="entry name" value="RBD"/>
    <property type="match status" value="2"/>
</dbReference>
<dbReference type="Gene3D" id="1.10.167.10">
    <property type="entry name" value="Regulator of G-protein Signalling 4, domain 2"/>
    <property type="match status" value="1"/>
</dbReference>
<dbReference type="RefSeq" id="XP_029644745.1">
    <property type="nucleotide sequence ID" value="XM_029788885.2"/>
</dbReference>
<dbReference type="PROSITE" id="PS01179">
    <property type="entry name" value="PID"/>
    <property type="match status" value="1"/>
</dbReference>
<dbReference type="InterPro" id="IPR011993">
    <property type="entry name" value="PH-like_dom_sf"/>
</dbReference>
<dbReference type="InterPro" id="IPR044926">
    <property type="entry name" value="RGS_subdomain_2"/>
</dbReference>
<dbReference type="InterPro" id="IPR029071">
    <property type="entry name" value="Ubiquitin-like_domsf"/>
</dbReference>
<feature type="domain" description="RGS" evidence="5">
    <location>
        <begin position="1089"/>
        <end position="1205"/>
    </location>
</feature>
<dbReference type="FunFam" id="1.10.167.10:FF:000001">
    <property type="entry name" value="Putative regulator of g-protein signaling 12"/>
    <property type="match status" value="1"/>
</dbReference>
<feature type="region of interest" description="Disordered" evidence="2">
    <location>
        <begin position="782"/>
        <end position="808"/>
    </location>
</feature>
<feature type="region of interest" description="Disordered" evidence="2">
    <location>
        <begin position="1"/>
        <end position="100"/>
    </location>
</feature>
<gene>
    <name evidence="8" type="primary">LOC115218889</name>
</gene>
<feature type="compositionally biased region" description="Polar residues" evidence="2">
    <location>
        <begin position="495"/>
        <end position="506"/>
    </location>
</feature>
<dbReference type="SMART" id="SM00315">
    <property type="entry name" value="RGS"/>
    <property type="match status" value="1"/>
</dbReference>
<dbReference type="Pfam" id="PF00615">
    <property type="entry name" value="RGS"/>
    <property type="match status" value="1"/>
</dbReference>
<dbReference type="InterPro" id="IPR024066">
    <property type="entry name" value="RGS_subdom1/3"/>
</dbReference>
<dbReference type="SUPFAM" id="SSF50729">
    <property type="entry name" value="PH domain-like"/>
    <property type="match status" value="1"/>
</dbReference>
<dbReference type="Gene3D" id="2.30.29.30">
    <property type="entry name" value="Pleckstrin-homology domain (PH domain)/Phosphotyrosine-binding domain (PTB)"/>
    <property type="match status" value="1"/>
</dbReference>
<feature type="region of interest" description="Disordered" evidence="2">
    <location>
        <begin position="475"/>
        <end position="507"/>
    </location>
</feature>
<dbReference type="SMART" id="SM00455">
    <property type="entry name" value="RBD"/>
    <property type="match status" value="2"/>
</dbReference>
<feature type="compositionally biased region" description="Polar residues" evidence="2">
    <location>
        <begin position="790"/>
        <end position="808"/>
    </location>
</feature>
<dbReference type="InterPro" id="IPR001478">
    <property type="entry name" value="PDZ"/>
</dbReference>
<feature type="compositionally biased region" description="Polar residues" evidence="2">
    <location>
        <begin position="35"/>
        <end position="79"/>
    </location>
</feature>
<organism evidence="7 8">
    <name type="scientific">Octopus sinensis</name>
    <name type="common">East Asian common octopus</name>
    <dbReference type="NCBI Taxonomy" id="2607531"/>
    <lineage>
        <taxon>Eukaryota</taxon>
        <taxon>Metazoa</taxon>
        <taxon>Spiralia</taxon>
        <taxon>Lophotrochozoa</taxon>
        <taxon>Mollusca</taxon>
        <taxon>Cephalopoda</taxon>
        <taxon>Coleoidea</taxon>
        <taxon>Octopodiformes</taxon>
        <taxon>Octopoda</taxon>
        <taxon>Incirrata</taxon>
        <taxon>Octopodidae</taxon>
        <taxon>Octopus</taxon>
    </lineage>
</organism>
<evidence type="ECO:0000256" key="2">
    <source>
        <dbReference type="SAM" id="MobiDB-lite"/>
    </source>
</evidence>
<feature type="compositionally biased region" description="Polar residues" evidence="2">
    <location>
        <begin position="475"/>
        <end position="488"/>
    </location>
</feature>
<dbReference type="Gene3D" id="1.10.196.10">
    <property type="match status" value="1"/>
</dbReference>
<dbReference type="InterPro" id="IPR006020">
    <property type="entry name" value="PTB/PI_dom"/>
</dbReference>
<dbReference type="Pfam" id="PF00595">
    <property type="entry name" value="PDZ"/>
    <property type="match status" value="1"/>
</dbReference>
<feature type="domain" description="RBD" evidence="6">
    <location>
        <begin position="1380"/>
        <end position="1450"/>
    </location>
</feature>
<dbReference type="InterPro" id="IPR016137">
    <property type="entry name" value="RGS"/>
</dbReference>
<evidence type="ECO:0000259" key="5">
    <source>
        <dbReference type="PROSITE" id="PS50132"/>
    </source>
</evidence>
<protein>
    <submittedName>
        <fullName evidence="8">Regulator of G-protein signaling 12 isoform X4</fullName>
    </submittedName>
</protein>
<feature type="compositionally biased region" description="Basic and acidic residues" evidence="2">
    <location>
        <begin position="871"/>
        <end position="883"/>
    </location>
</feature>
<name>A0A6P7T2X5_9MOLL</name>
<dbReference type="GO" id="GO:0007165">
    <property type="term" value="P:signal transduction"/>
    <property type="evidence" value="ECO:0007669"/>
    <property type="project" value="InterPro"/>
</dbReference>
<dbReference type="CDD" id="cd01817">
    <property type="entry name" value="RBD1_RGS12_like"/>
    <property type="match status" value="1"/>
</dbReference>
<dbReference type="Gene3D" id="3.10.20.90">
    <property type="entry name" value="Phosphatidylinositol 3-kinase Catalytic Subunit, Chain A, domain 1"/>
    <property type="match status" value="2"/>
</dbReference>
<feature type="region of interest" description="Disordered" evidence="2">
    <location>
        <begin position="351"/>
        <end position="380"/>
    </location>
</feature>
<evidence type="ECO:0000259" key="6">
    <source>
        <dbReference type="PROSITE" id="PS50898"/>
    </source>
</evidence>
<dbReference type="PROSITE" id="PS50106">
    <property type="entry name" value="PDZ"/>
    <property type="match status" value="1"/>
</dbReference>
<feature type="region of interest" description="Disordered" evidence="2">
    <location>
        <begin position="869"/>
        <end position="909"/>
    </location>
</feature>
<dbReference type="InterPro" id="IPR036034">
    <property type="entry name" value="PDZ_sf"/>
</dbReference>
<dbReference type="SUPFAM" id="SSF50156">
    <property type="entry name" value="PDZ domain-like"/>
    <property type="match status" value="1"/>
</dbReference>
<proteinExistence type="predicted"/>
<feature type="compositionally biased region" description="Polar residues" evidence="2">
    <location>
        <begin position="241"/>
        <end position="257"/>
    </location>
</feature>
<feature type="region of interest" description="Disordered" evidence="2">
    <location>
        <begin position="129"/>
        <end position="175"/>
    </location>
</feature>
<dbReference type="PRINTS" id="PR01301">
    <property type="entry name" value="RGSPROTEIN"/>
</dbReference>
<feature type="compositionally biased region" description="Basic residues" evidence="2">
    <location>
        <begin position="365"/>
        <end position="375"/>
    </location>
</feature>
<dbReference type="PANTHER" id="PTHR45945">
    <property type="entry name" value="REGULATOR OF G-PROTEIN SIGNALING LOCO"/>
    <property type="match status" value="1"/>
</dbReference>
<keyword evidence="7" id="KW-1185">Reference proteome</keyword>
<feature type="compositionally biased region" description="Basic and acidic residues" evidence="2">
    <location>
        <begin position="1"/>
        <end position="13"/>
    </location>
</feature>
<evidence type="ECO:0000259" key="4">
    <source>
        <dbReference type="PROSITE" id="PS50106"/>
    </source>
</evidence>
<dbReference type="CDD" id="cd17067">
    <property type="entry name" value="RBD2_RGS12_like"/>
    <property type="match status" value="1"/>
</dbReference>
<feature type="domain" description="PDZ" evidence="4">
    <location>
        <begin position="274"/>
        <end position="351"/>
    </location>
</feature>
<dbReference type="GO" id="GO:0005634">
    <property type="term" value="C:nucleus"/>
    <property type="evidence" value="ECO:0007669"/>
    <property type="project" value="TreeGrafter"/>
</dbReference>
<dbReference type="CDD" id="cd06710">
    <property type="entry name" value="PDZ_RGS12-like"/>
    <property type="match status" value="1"/>
</dbReference>
<feature type="compositionally biased region" description="Polar residues" evidence="2">
    <location>
        <begin position="164"/>
        <end position="175"/>
    </location>
</feature>
<dbReference type="InterPro" id="IPR046995">
    <property type="entry name" value="RGS10/12/14-like"/>
</dbReference>
<dbReference type="PANTHER" id="PTHR45945:SF3">
    <property type="entry name" value="REGULATOR OF G-PROTEIN SIGNALING LOCO"/>
    <property type="match status" value="1"/>
</dbReference>